<feature type="transmembrane region" description="Helical" evidence="8">
    <location>
        <begin position="373"/>
        <end position="394"/>
    </location>
</feature>
<feature type="transmembrane region" description="Helical" evidence="8">
    <location>
        <begin position="143"/>
        <end position="163"/>
    </location>
</feature>
<feature type="transmembrane region" description="Helical" evidence="8">
    <location>
        <begin position="213"/>
        <end position="234"/>
    </location>
</feature>
<dbReference type="InterPro" id="IPR036259">
    <property type="entry name" value="MFS_trans_sf"/>
</dbReference>
<evidence type="ECO:0000256" key="7">
    <source>
        <dbReference type="SAM" id="MobiDB-lite"/>
    </source>
</evidence>
<dbReference type="RefSeq" id="WP_126612419.1">
    <property type="nucleotide sequence ID" value="NZ_JBHUCY010000010.1"/>
</dbReference>
<dbReference type="PROSITE" id="PS50850">
    <property type="entry name" value="MFS"/>
    <property type="match status" value="1"/>
</dbReference>
<dbReference type="InterPro" id="IPR050171">
    <property type="entry name" value="MFS_Transporters"/>
</dbReference>
<dbReference type="InterPro" id="IPR020846">
    <property type="entry name" value="MFS_dom"/>
</dbReference>
<feature type="transmembrane region" description="Helical" evidence="8">
    <location>
        <begin position="170"/>
        <end position="193"/>
    </location>
</feature>
<evidence type="ECO:0000256" key="3">
    <source>
        <dbReference type="ARBA" id="ARBA00022475"/>
    </source>
</evidence>
<gene>
    <name evidence="10" type="ORF">EJ903_04250</name>
</gene>
<dbReference type="AlphaFoldDB" id="A0A3S0K7S8"/>
<dbReference type="SUPFAM" id="SSF103473">
    <property type="entry name" value="MFS general substrate transporter"/>
    <property type="match status" value="1"/>
</dbReference>
<organism evidence="10 11">
    <name type="scientific">Azospirillum griseum</name>
    <dbReference type="NCBI Taxonomy" id="2496639"/>
    <lineage>
        <taxon>Bacteria</taxon>
        <taxon>Pseudomonadati</taxon>
        <taxon>Pseudomonadota</taxon>
        <taxon>Alphaproteobacteria</taxon>
        <taxon>Rhodospirillales</taxon>
        <taxon>Azospirillaceae</taxon>
        <taxon>Azospirillum</taxon>
    </lineage>
</organism>
<evidence type="ECO:0000313" key="11">
    <source>
        <dbReference type="Proteomes" id="UP000277007"/>
    </source>
</evidence>
<dbReference type="PANTHER" id="PTHR23517:SF2">
    <property type="entry name" value="MULTIDRUG RESISTANCE PROTEIN MDTH"/>
    <property type="match status" value="1"/>
</dbReference>
<feature type="transmembrane region" description="Helical" evidence="8">
    <location>
        <begin position="108"/>
        <end position="131"/>
    </location>
</feature>
<keyword evidence="6 8" id="KW-0472">Membrane</keyword>
<evidence type="ECO:0000256" key="4">
    <source>
        <dbReference type="ARBA" id="ARBA00022692"/>
    </source>
</evidence>
<evidence type="ECO:0000313" key="10">
    <source>
        <dbReference type="EMBL" id="RTR23737.1"/>
    </source>
</evidence>
<feature type="transmembrane region" description="Helical" evidence="8">
    <location>
        <begin position="55"/>
        <end position="76"/>
    </location>
</feature>
<accession>A0A3S0K7S8</accession>
<dbReference type="PANTHER" id="PTHR23517">
    <property type="entry name" value="RESISTANCE PROTEIN MDTM, PUTATIVE-RELATED-RELATED"/>
    <property type="match status" value="1"/>
</dbReference>
<keyword evidence="4 8" id="KW-0812">Transmembrane</keyword>
<evidence type="ECO:0000259" key="9">
    <source>
        <dbReference type="PROSITE" id="PS50850"/>
    </source>
</evidence>
<keyword evidence="3" id="KW-1003">Cell membrane</keyword>
<feature type="region of interest" description="Disordered" evidence="7">
    <location>
        <begin position="399"/>
        <end position="423"/>
    </location>
</feature>
<dbReference type="Proteomes" id="UP000277007">
    <property type="component" value="Unassembled WGS sequence"/>
</dbReference>
<dbReference type="OrthoDB" id="8524807at2"/>
<feature type="transmembrane region" description="Helical" evidence="8">
    <location>
        <begin position="349"/>
        <end position="367"/>
    </location>
</feature>
<keyword evidence="5 8" id="KW-1133">Transmembrane helix</keyword>
<name>A0A3S0K7S8_9PROT</name>
<feature type="domain" description="Major facilitator superfamily (MFS) profile" evidence="9">
    <location>
        <begin position="18"/>
        <end position="399"/>
    </location>
</feature>
<comment type="subcellular location">
    <subcellularLocation>
        <location evidence="1">Cell membrane</location>
        <topology evidence="1">Multi-pass membrane protein</topology>
    </subcellularLocation>
</comment>
<evidence type="ECO:0000256" key="6">
    <source>
        <dbReference type="ARBA" id="ARBA00023136"/>
    </source>
</evidence>
<comment type="caution">
    <text evidence="10">The sequence shown here is derived from an EMBL/GenBank/DDBJ whole genome shotgun (WGS) entry which is preliminary data.</text>
</comment>
<dbReference type="GO" id="GO:0005886">
    <property type="term" value="C:plasma membrane"/>
    <property type="evidence" value="ECO:0007669"/>
    <property type="project" value="UniProtKB-SubCell"/>
</dbReference>
<feature type="transmembrane region" description="Helical" evidence="8">
    <location>
        <begin position="246"/>
        <end position="267"/>
    </location>
</feature>
<keyword evidence="11" id="KW-1185">Reference proteome</keyword>
<evidence type="ECO:0000256" key="8">
    <source>
        <dbReference type="SAM" id="Phobius"/>
    </source>
</evidence>
<evidence type="ECO:0000256" key="2">
    <source>
        <dbReference type="ARBA" id="ARBA00022448"/>
    </source>
</evidence>
<feature type="transmembrane region" description="Helical" evidence="8">
    <location>
        <begin position="20"/>
        <end position="43"/>
    </location>
</feature>
<sequence length="423" mass="43600">MSMSPSAAPPSALSARLSVGFAWVGHSLMHITAALYLTVVLALEGEWKLSYDDLIRLWTFGAFLIGLGAPLAGWLGDRWSSAGMMAVFFLLTGGGAVACGLSNGPQALMWSLAVLGLGASIYHPVGMAWVMANAANRGKSMGYLGLFGTFGVATAAVIAGSLTQWFGWRAAFLVPGAVCVVLGVALAALLALGVVEDRHADVKPQPAPSRQDVVRTFFVLSLTMVCAGLIFNAMQVVLPKLFEARLGDLLGGGTLGVGGLVTAVYLIAALPQMIGGALADRHSLKRVYILCQLVQVPMMAAVAALSGLPLVVAAALTVIASQTQIPAENMLLAQYTPDKHRGLAFGAKYILSFGAGPLAVQLVAVVYERTGDFTMLYVGLSLLAAVAFAAGLLLPDDRKSRPGAASAPSSAPVPAPAAAPAAE</sequence>
<evidence type="ECO:0000256" key="5">
    <source>
        <dbReference type="ARBA" id="ARBA00022989"/>
    </source>
</evidence>
<dbReference type="InterPro" id="IPR011701">
    <property type="entry name" value="MFS"/>
</dbReference>
<dbReference type="GO" id="GO:0022857">
    <property type="term" value="F:transmembrane transporter activity"/>
    <property type="evidence" value="ECO:0007669"/>
    <property type="project" value="InterPro"/>
</dbReference>
<evidence type="ECO:0000256" key="1">
    <source>
        <dbReference type="ARBA" id="ARBA00004651"/>
    </source>
</evidence>
<proteinExistence type="predicted"/>
<dbReference type="Pfam" id="PF07690">
    <property type="entry name" value="MFS_1"/>
    <property type="match status" value="1"/>
</dbReference>
<dbReference type="Gene3D" id="1.20.1250.20">
    <property type="entry name" value="MFS general substrate transporter like domains"/>
    <property type="match status" value="2"/>
</dbReference>
<dbReference type="EMBL" id="RXMA01000002">
    <property type="protein sequence ID" value="RTR23737.1"/>
    <property type="molecule type" value="Genomic_DNA"/>
</dbReference>
<feature type="transmembrane region" description="Helical" evidence="8">
    <location>
        <begin position="82"/>
        <end position="101"/>
    </location>
</feature>
<reference evidence="10 11" key="1">
    <citation type="submission" date="2018-12" db="EMBL/GenBank/DDBJ databases">
        <authorList>
            <person name="Yang Y."/>
        </authorList>
    </citation>
    <scope>NUCLEOTIDE SEQUENCE [LARGE SCALE GENOMIC DNA]</scope>
    <source>
        <strain evidence="10 11">L-25-5w-1</strain>
    </source>
</reference>
<feature type="transmembrane region" description="Helical" evidence="8">
    <location>
        <begin position="287"/>
        <end position="320"/>
    </location>
</feature>
<protein>
    <submittedName>
        <fullName evidence="10">MFS transporter</fullName>
    </submittedName>
</protein>
<keyword evidence="2" id="KW-0813">Transport</keyword>